<keyword evidence="5 11" id="KW-0132">Cell division</keyword>
<keyword evidence="4 11" id="KW-0963">Cytoplasm</keyword>
<evidence type="ECO:0000256" key="9">
    <source>
        <dbReference type="ARBA" id="ARBA00023172"/>
    </source>
</evidence>
<evidence type="ECO:0000256" key="6">
    <source>
        <dbReference type="ARBA" id="ARBA00022829"/>
    </source>
</evidence>
<dbReference type="GO" id="GO:0051301">
    <property type="term" value="P:cell division"/>
    <property type="evidence" value="ECO:0007669"/>
    <property type="project" value="UniProtKB-UniRule"/>
</dbReference>
<feature type="active site" evidence="11">
    <location>
        <position position="156"/>
    </location>
</feature>
<feature type="active site" evidence="11">
    <location>
        <position position="275"/>
    </location>
</feature>
<feature type="active site" description="O-(3'-phospho-DNA)-tyrosine intermediate" evidence="11">
    <location>
        <position position="284"/>
    </location>
</feature>
<evidence type="ECO:0000256" key="10">
    <source>
        <dbReference type="ARBA" id="ARBA00023306"/>
    </source>
</evidence>
<evidence type="ECO:0000256" key="8">
    <source>
        <dbReference type="ARBA" id="ARBA00023125"/>
    </source>
</evidence>
<dbReference type="InterPro" id="IPR013762">
    <property type="entry name" value="Integrase-like_cat_sf"/>
</dbReference>
<dbReference type="PANTHER" id="PTHR30349">
    <property type="entry name" value="PHAGE INTEGRASE-RELATED"/>
    <property type="match status" value="1"/>
</dbReference>
<evidence type="ECO:0000256" key="2">
    <source>
        <dbReference type="ARBA" id="ARBA00006657"/>
    </source>
</evidence>
<dbReference type="GO" id="GO:0005737">
    <property type="term" value="C:cytoplasm"/>
    <property type="evidence" value="ECO:0007669"/>
    <property type="project" value="UniProtKB-SubCell"/>
</dbReference>
<organism evidence="14 15">
    <name type="scientific">Vibrio gazogenes DSM 21264 = NBRC 103151</name>
    <dbReference type="NCBI Taxonomy" id="1123492"/>
    <lineage>
        <taxon>Bacteria</taxon>
        <taxon>Pseudomonadati</taxon>
        <taxon>Pseudomonadota</taxon>
        <taxon>Gammaproteobacteria</taxon>
        <taxon>Vibrionales</taxon>
        <taxon>Vibrionaceae</taxon>
        <taxon>Vibrio</taxon>
    </lineage>
</organism>
<evidence type="ECO:0000256" key="1">
    <source>
        <dbReference type="ARBA" id="ARBA00004496"/>
    </source>
</evidence>
<dbReference type="RefSeq" id="WP_072959427.1">
    <property type="nucleotide sequence ID" value="NZ_FQUH01000010.1"/>
</dbReference>
<reference evidence="15" key="1">
    <citation type="submission" date="2016-11" db="EMBL/GenBank/DDBJ databases">
        <authorList>
            <person name="Varghese N."/>
            <person name="Submissions S."/>
        </authorList>
    </citation>
    <scope>NUCLEOTIDE SEQUENCE [LARGE SCALE GENOMIC DNA]</scope>
    <source>
        <strain evidence="15">DSM 21264</strain>
    </source>
</reference>
<evidence type="ECO:0000256" key="11">
    <source>
        <dbReference type="HAMAP-Rule" id="MF_01808"/>
    </source>
</evidence>
<dbReference type="InterPro" id="IPR004107">
    <property type="entry name" value="Integrase_SAM-like_N"/>
</dbReference>
<comment type="function">
    <text evidence="11">Site-specific tyrosine recombinase, which acts by catalyzing the cutting and rejoining of the recombining DNA molecules. The XerC-XerD complex is essential to convert dimers of the bacterial chromosome into monomers to permit their segregation at cell division. It also contributes to the segregational stability of plasmids.</text>
</comment>
<dbReference type="InterPro" id="IPR011931">
    <property type="entry name" value="Recomb_XerC"/>
</dbReference>
<dbReference type="NCBIfam" id="NF001399">
    <property type="entry name" value="PRK00283.1"/>
    <property type="match status" value="1"/>
</dbReference>
<dbReference type="GO" id="GO:0007059">
    <property type="term" value="P:chromosome segregation"/>
    <property type="evidence" value="ECO:0007669"/>
    <property type="project" value="UniProtKB-UniRule"/>
</dbReference>
<dbReference type="PROSITE" id="PS51898">
    <property type="entry name" value="TYR_RECOMBINASE"/>
    <property type="match status" value="1"/>
</dbReference>
<comment type="subunit">
    <text evidence="11">Forms a cyclic heterotetrameric complex composed of two molecules of XerC and two molecules of XerD.</text>
</comment>
<dbReference type="AlphaFoldDB" id="A0A1M5BTN1"/>
<evidence type="ECO:0000256" key="7">
    <source>
        <dbReference type="ARBA" id="ARBA00022908"/>
    </source>
</evidence>
<name>A0A1M5BTN1_VIBGA</name>
<dbReference type="EMBL" id="FQUH01000010">
    <property type="protein sequence ID" value="SHF45691.1"/>
    <property type="molecule type" value="Genomic_DNA"/>
</dbReference>
<dbReference type="Pfam" id="PF00589">
    <property type="entry name" value="Phage_integrase"/>
    <property type="match status" value="1"/>
</dbReference>
<evidence type="ECO:0000259" key="12">
    <source>
        <dbReference type="PROSITE" id="PS51898"/>
    </source>
</evidence>
<dbReference type="SUPFAM" id="SSF56349">
    <property type="entry name" value="DNA breaking-rejoining enzymes"/>
    <property type="match status" value="1"/>
</dbReference>
<evidence type="ECO:0000256" key="3">
    <source>
        <dbReference type="ARBA" id="ARBA00015804"/>
    </source>
</evidence>
<keyword evidence="10 11" id="KW-0131">Cell cycle</keyword>
<dbReference type="InterPro" id="IPR002104">
    <property type="entry name" value="Integrase_catalytic"/>
</dbReference>
<feature type="active site" evidence="11">
    <location>
        <position position="180"/>
    </location>
</feature>
<keyword evidence="15" id="KW-1185">Reference proteome</keyword>
<dbReference type="InterPro" id="IPR044068">
    <property type="entry name" value="CB"/>
</dbReference>
<dbReference type="GO" id="GO:0009037">
    <property type="term" value="F:tyrosine-based site-specific recombinase activity"/>
    <property type="evidence" value="ECO:0007669"/>
    <property type="project" value="UniProtKB-UniRule"/>
</dbReference>
<dbReference type="Proteomes" id="UP000184159">
    <property type="component" value="Unassembled WGS sequence"/>
</dbReference>
<accession>A0A1M5BTN1</accession>
<feature type="domain" description="Core-binding (CB)" evidence="13">
    <location>
        <begin position="10"/>
        <end position="96"/>
    </location>
</feature>
<evidence type="ECO:0000256" key="5">
    <source>
        <dbReference type="ARBA" id="ARBA00022618"/>
    </source>
</evidence>
<evidence type="ECO:0000313" key="15">
    <source>
        <dbReference type="Proteomes" id="UP000184159"/>
    </source>
</evidence>
<dbReference type="InterPro" id="IPR050090">
    <property type="entry name" value="Tyrosine_recombinase_XerCD"/>
</dbReference>
<dbReference type="PROSITE" id="PS51900">
    <property type="entry name" value="CB"/>
    <property type="match status" value="1"/>
</dbReference>
<keyword evidence="6 11" id="KW-0159">Chromosome partition</keyword>
<dbReference type="PANTHER" id="PTHR30349:SF81">
    <property type="entry name" value="TYROSINE RECOMBINASE XERC"/>
    <property type="match status" value="1"/>
</dbReference>
<dbReference type="InterPro" id="IPR011010">
    <property type="entry name" value="DNA_brk_join_enz"/>
</dbReference>
<evidence type="ECO:0000313" key="14">
    <source>
        <dbReference type="EMBL" id="SHF45691.1"/>
    </source>
</evidence>
<feature type="active site" evidence="11">
    <location>
        <position position="249"/>
    </location>
</feature>
<dbReference type="CDD" id="cd00798">
    <property type="entry name" value="INT_XerDC_C"/>
    <property type="match status" value="1"/>
</dbReference>
<dbReference type="Pfam" id="PF02899">
    <property type="entry name" value="Phage_int_SAM_1"/>
    <property type="match status" value="1"/>
</dbReference>
<feature type="active site" evidence="11">
    <location>
        <position position="252"/>
    </location>
</feature>
<sequence length="309" mass="35056">MNSESLRLPDELQQPLQRFYEYLRSEKGLSLYTRQNYQQQLTQMAAYLADNGVTRWPQLDSAWVRQLAAKGMRDGIKASSLATRLSALRSFLDFLVLRGDLTANPAKGVSAPKKKRPLPKNLDVDEVAQLLEVNEDDPLAIRDRAMMELMYGAGLRLAEMVSVNLKDIHLGLGELRVIGKGNKERKVPFSGQAVTWVKKWMAVRGQLAHADEPALFVSNRGGRISHRNVQKRMSEWGMKQSVASHISPHKLRHSFATHILESSHNLRAVQELLGHENISTTQIYTHLDFQHLAQAYDQAHPRAKKKRKP</sequence>
<gene>
    <name evidence="11" type="primary">xerC</name>
    <name evidence="14" type="ORF">SAMN02745781_02337</name>
</gene>
<dbReference type="GO" id="GO:0006313">
    <property type="term" value="P:DNA transposition"/>
    <property type="evidence" value="ECO:0007669"/>
    <property type="project" value="UniProtKB-UniRule"/>
</dbReference>
<keyword evidence="9 11" id="KW-0233">DNA recombination</keyword>
<keyword evidence="8 11" id="KW-0238">DNA-binding</keyword>
<comment type="subcellular location">
    <subcellularLocation>
        <location evidence="1 11">Cytoplasm</location>
    </subcellularLocation>
</comment>
<dbReference type="NCBIfam" id="TIGR02224">
    <property type="entry name" value="recomb_XerC"/>
    <property type="match status" value="1"/>
</dbReference>
<evidence type="ECO:0000256" key="4">
    <source>
        <dbReference type="ARBA" id="ARBA00022490"/>
    </source>
</evidence>
<proteinExistence type="inferred from homology"/>
<dbReference type="Gene3D" id="1.10.443.10">
    <property type="entry name" value="Intergrase catalytic core"/>
    <property type="match status" value="1"/>
</dbReference>
<dbReference type="HAMAP" id="MF_01808">
    <property type="entry name" value="Recomb_XerC_XerD"/>
    <property type="match status" value="1"/>
</dbReference>
<keyword evidence="7 11" id="KW-0229">DNA integration</keyword>
<evidence type="ECO:0000259" key="13">
    <source>
        <dbReference type="PROSITE" id="PS51900"/>
    </source>
</evidence>
<dbReference type="Gene3D" id="1.10.150.130">
    <property type="match status" value="1"/>
</dbReference>
<comment type="similarity">
    <text evidence="2 11">Belongs to the 'phage' integrase family. XerC subfamily.</text>
</comment>
<dbReference type="GO" id="GO:0003677">
    <property type="term" value="F:DNA binding"/>
    <property type="evidence" value="ECO:0007669"/>
    <property type="project" value="UniProtKB-UniRule"/>
</dbReference>
<feature type="domain" description="Tyr recombinase" evidence="12">
    <location>
        <begin position="117"/>
        <end position="297"/>
    </location>
</feature>
<dbReference type="InterPro" id="IPR023009">
    <property type="entry name" value="Tyrosine_recombinase_XerC/XerD"/>
</dbReference>
<protein>
    <recommendedName>
        <fullName evidence="3 11">Tyrosine recombinase XerC</fullName>
    </recommendedName>
</protein>
<dbReference type="InterPro" id="IPR010998">
    <property type="entry name" value="Integrase_recombinase_N"/>
</dbReference>